<dbReference type="RefSeq" id="WP_208497453.1">
    <property type="nucleotide sequence ID" value="NZ_JAGFNP010000009.1"/>
</dbReference>
<keyword evidence="4" id="KW-1185">Reference proteome</keyword>
<evidence type="ECO:0000313" key="4">
    <source>
        <dbReference type="Proteomes" id="UP000681341"/>
    </source>
</evidence>
<dbReference type="PANTHER" id="PTHR31964">
    <property type="entry name" value="ADENINE NUCLEOTIDE ALPHA HYDROLASES-LIKE SUPERFAMILY PROTEIN"/>
    <property type="match status" value="1"/>
</dbReference>
<dbReference type="Proteomes" id="UP000681341">
    <property type="component" value="Unassembled WGS sequence"/>
</dbReference>
<comment type="caution">
    <text evidence="3">The sequence shown here is derived from an EMBL/GenBank/DDBJ whole genome shotgun (WGS) entry which is preliminary data.</text>
</comment>
<reference evidence="3 4" key="1">
    <citation type="submission" date="2021-03" db="EMBL/GenBank/DDBJ databases">
        <title>Glycomyces sp. nov., a novel actinomycete isolated from soil.</title>
        <authorList>
            <person name="Yang X."/>
            <person name="Xu X."/>
        </authorList>
    </citation>
    <scope>NUCLEOTIDE SEQUENCE [LARGE SCALE GENOMIC DNA]</scope>
    <source>
        <strain evidence="3 4">NEAU-S30</strain>
    </source>
</reference>
<dbReference type="EMBL" id="JAGFNP010000009">
    <property type="protein sequence ID" value="MBO3734340.1"/>
    <property type="molecule type" value="Genomic_DNA"/>
</dbReference>
<evidence type="ECO:0000256" key="1">
    <source>
        <dbReference type="ARBA" id="ARBA00008791"/>
    </source>
</evidence>
<dbReference type="PRINTS" id="PR01438">
    <property type="entry name" value="UNVRSLSTRESS"/>
</dbReference>
<evidence type="ECO:0000259" key="2">
    <source>
        <dbReference type="Pfam" id="PF00582"/>
    </source>
</evidence>
<dbReference type="SUPFAM" id="SSF52402">
    <property type="entry name" value="Adenine nucleotide alpha hydrolases-like"/>
    <property type="match status" value="1"/>
</dbReference>
<accession>A0ABS3U6E8</accession>
<gene>
    <name evidence="3" type="ORF">J5V16_16040</name>
</gene>
<dbReference type="InterPro" id="IPR014729">
    <property type="entry name" value="Rossmann-like_a/b/a_fold"/>
</dbReference>
<dbReference type="Gene3D" id="3.40.50.620">
    <property type="entry name" value="HUPs"/>
    <property type="match status" value="1"/>
</dbReference>
<dbReference type="InterPro" id="IPR006015">
    <property type="entry name" value="Universal_stress_UspA"/>
</dbReference>
<protein>
    <submittedName>
        <fullName evidence="3">Universal stress protein</fullName>
    </submittedName>
</protein>
<dbReference type="Pfam" id="PF00582">
    <property type="entry name" value="Usp"/>
    <property type="match status" value="1"/>
</dbReference>
<proteinExistence type="inferred from homology"/>
<feature type="domain" description="UspA" evidence="2">
    <location>
        <begin position="7"/>
        <end position="142"/>
    </location>
</feature>
<comment type="similarity">
    <text evidence="1">Belongs to the universal stress protein A family.</text>
</comment>
<evidence type="ECO:0000313" key="3">
    <source>
        <dbReference type="EMBL" id="MBO3734340.1"/>
    </source>
</evidence>
<dbReference type="CDD" id="cd23659">
    <property type="entry name" value="USP_At3g01520-like"/>
    <property type="match status" value="1"/>
</dbReference>
<dbReference type="PANTHER" id="PTHR31964:SF113">
    <property type="entry name" value="USPA DOMAIN-CONTAINING PROTEIN"/>
    <property type="match status" value="1"/>
</dbReference>
<organism evidence="3 4">
    <name type="scientific">Glycomyces niveus</name>
    <dbReference type="NCBI Taxonomy" id="2820287"/>
    <lineage>
        <taxon>Bacteria</taxon>
        <taxon>Bacillati</taxon>
        <taxon>Actinomycetota</taxon>
        <taxon>Actinomycetes</taxon>
        <taxon>Glycomycetales</taxon>
        <taxon>Glycomycetaceae</taxon>
        <taxon>Glycomyces</taxon>
    </lineage>
</organism>
<dbReference type="InterPro" id="IPR006016">
    <property type="entry name" value="UspA"/>
</dbReference>
<name>A0ABS3U6E8_9ACTN</name>
<sequence length="145" mass="15440">MAQQAPERVLVGVDGSATSVRALQWAMRYAERTGAKLDAVHAWQIPTTYGTPVEVLPGENFAATAQRALNETVDRELGGRDDLEVGRIAEMGYPPKLLVEQSKSADLLVVGSRGRGGFKGTLLGSVSLHCVTHAACPVVVVREAD</sequence>